<comment type="caution">
    <text evidence="1">The sequence shown here is derived from an EMBL/GenBank/DDBJ whole genome shotgun (WGS) entry which is preliminary data.</text>
</comment>
<proteinExistence type="predicted"/>
<evidence type="ECO:0008006" key="3">
    <source>
        <dbReference type="Google" id="ProtNLM"/>
    </source>
</evidence>
<sequence>MKSTSLTAVARKVLFAEPDNPSVTLTLPWHAPGLRGDFMCLRDLVSQVGSRLLEEHEAWVLEALLGNLEGASVLLRHPVEAAGMVVYANRGFVHVHPLYSPVATTMVVAPQWMLRPVLYDLARTVH</sequence>
<evidence type="ECO:0000313" key="1">
    <source>
        <dbReference type="EMBL" id="GGJ52929.1"/>
    </source>
</evidence>
<organism evidence="1 2">
    <name type="scientific">Deinococcus roseus</name>
    <dbReference type="NCBI Taxonomy" id="392414"/>
    <lineage>
        <taxon>Bacteria</taxon>
        <taxon>Thermotogati</taxon>
        <taxon>Deinococcota</taxon>
        <taxon>Deinococci</taxon>
        <taxon>Deinococcales</taxon>
        <taxon>Deinococcaceae</taxon>
        <taxon>Deinococcus</taxon>
    </lineage>
</organism>
<dbReference type="EMBL" id="BMOD01000025">
    <property type="protein sequence ID" value="GGJ52929.1"/>
    <property type="molecule type" value="Genomic_DNA"/>
</dbReference>
<accession>A0ABQ2DBS9</accession>
<dbReference type="Proteomes" id="UP000632222">
    <property type="component" value="Unassembled WGS sequence"/>
</dbReference>
<evidence type="ECO:0000313" key="2">
    <source>
        <dbReference type="Proteomes" id="UP000632222"/>
    </source>
</evidence>
<keyword evidence="2" id="KW-1185">Reference proteome</keyword>
<reference evidence="2" key="1">
    <citation type="journal article" date="2019" name="Int. J. Syst. Evol. Microbiol.">
        <title>The Global Catalogue of Microorganisms (GCM) 10K type strain sequencing project: providing services to taxonomists for standard genome sequencing and annotation.</title>
        <authorList>
            <consortium name="The Broad Institute Genomics Platform"/>
            <consortium name="The Broad Institute Genome Sequencing Center for Infectious Disease"/>
            <person name="Wu L."/>
            <person name="Ma J."/>
        </authorList>
    </citation>
    <scope>NUCLEOTIDE SEQUENCE [LARGE SCALE GENOMIC DNA]</scope>
    <source>
        <strain evidence="2">JCM 14370</strain>
    </source>
</reference>
<dbReference type="RefSeq" id="WP_189006966.1">
    <property type="nucleotide sequence ID" value="NZ_BMOD01000025.1"/>
</dbReference>
<protein>
    <recommendedName>
        <fullName evidence="3">HIT domain-containing protein</fullName>
    </recommendedName>
</protein>
<name>A0ABQ2DBS9_9DEIO</name>
<gene>
    <name evidence="1" type="ORF">GCM10008938_43630</name>
</gene>